<dbReference type="GO" id="GO:0007264">
    <property type="term" value="P:small GTPase-mediated signal transduction"/>
    <property type="evidence" value="ECO:0007669"/>
    <property type="project" value="InterPro"/>
</dbReference>
<dbReference type="OrthoDB" id="2420277at2759"/>
<comment type="caution">
    <text evidence="1">The sequence shown here is derived from an EMBL/GenBank/DDBJ whole genome shotgun (WGS) entry which is preliminary data.</text>
</comment>
<name>A0A9P6JGB5_9FUNG</name>
<feature type="non-terminal residue" evidence="1">
    <location>
        <position position="61"/>
    </location>
</feature>
<reference evidence="1" key="1">
    <citation type="journal article" date="2020" name="Fungal Divers.">
        <title>Resolving the Mortierellaceae phylogeny through synthesis of multi-gene phylogenetics and phylogenomics.</title>
        <authorList>
            <person name="Vandepol N."/>
            <person name="Liber J."/>
            <person name="Desiro A."/>
            <person name="Na H."/>
            <person name="Kennedy M."/>
            <person name="Barry K."/>
            <person name="Grigoriev I.V."/>
            <person name="Miller A.N."/>
            <person name="O'Donnell K."/>
            <person name="Stajich J.E."/>
            <person name="Bonito G."/>
        </authorList>
    </citation>
    <scope>NUCLEOTIDE SEQUENCE</scope>
    <source>
        <strain evidence="1">MES-2147</strain>
    </source>
</reference>
<organism evidence="1 2">
    <name type="scientific">Modicella reniformis</name>
    <dbReference type="NCBI Taxonomy" id="1440133"/>
    <lineage>
        <taxon>Eukaryota</taxon>
        <taxon>Fungi</taxon>
        <taxon>Fungi incertae sedis</taxon>
        <taxon>Mucoromycota</taxon>
        <taxon>Mortierellomycotina</taxon>
        <taxon>Mortierellomycetes</taxon>
        <taxon>Mortierellales</taxon>
        <taxon>Mortierellaceae</taxon>
        <taxon>Modicella</taxon>
    </lineage>
</organism>
<dbReference type="Gene3D" id="1.10.840.10">
    <property type="entry name" value="Ras guanine-nucleotide exchange factors catalytic domain"/>
    <property type="match status" value="1"/>
</dbReference>
<accession>A0A9P6JGB5</accession>
<dbReference type="Proteomes" id="UP000749646">
    <property type="component" value="Unassembled WGS sequence"/>
</dbReference>
<keyword evidence="2" id="KW-1185">Reference proteome</keyword>
<gene>
    <name evidence="1" type="ORF">BGZ65_009571</name>
</gene>
<dbReference type="InterPro" id="IPR023578">
    <property type="entry name" value="Ras_GEF_dom_sf"/>
</dbReference>
<proteinExistence type="predicted"/>
<dbReference type="InterPro" id="IPR036964">
    <property type="entry name" value="RASGEF_cat_dom_sf"/>
</dbReference>
<dbReference type="AlphaFoldDB" id="A0A9P6JGB5"/>
<evidence type="ECO:0000313" key="1">
    <source>
        <dbReference type="EMBL" id="KAF9972854.1"/>
    </source>
</evidence>
<dbReference type="EMBL" id="JAAAHW010004611">
    <property type="protein sequence ID" value="KAF9972854.1"/>
    <property type="molecule type" value="Genomic_DNA"/>
</dbReference>
<dbReference type="GO" id="GO:0005085">
    <property type="term" value="F:guanyl-nucleotide exchange factor activity"/>
    <property type="evidence" value="ECO:0007669"/>
    <property type="project" value="InterPro"/>
</dbReference>
<protein>
    <submittedName>
        <fullName evidence="1">Uncharacterized protein</fullName>
    </submittedName>
</protein>
<evidence type="ECO:0000313" key="2">
    <source>
        <dbReference type="Proteomes" id="UP000749646"/>
    </source>
</evidence>
<sequence length="61" mass="7289">MSQPLMVNMHKHRTIATIIKRIITFRTLANRYPFVKDMDVYDQLMTMEAVDQSEMERLSEL</sequence>
<dbReference type="SUPFAM" id="SSF48366">
    <property type="entry name" value="Ras GEF"/>
    <property type="match status" value="1"/>
</dbReference>